<name>A0A7J6DNL2_CANSA</name>
<comment type="caution">
    <text evidence="1">The sequence shown here is derived from an EMBL/GenBank/DDBJ whole genome shotgun (WGS) entry which is preliminary data.</text>
</comment>
<protein>
    <submittedName>
        <fullName evidence="1">Uncharacterized protein</fullName>
    </submittedName>
</protein>
<organism evidence="1 2">
    <name type="scientific">Cannabis sativa</name>
    <name type="common">Hemp</name>
    <name type="synonym">Marijuana</name>
    <dbReference type="NCBI Taxonomy" id="3483"/>
    <lineage>
        <taxon>Eukaryota</taxon>
        <taxon>Viridiplantae</taxon>
        <taxon>Streptophyta</taxon>
        <taxon>Embryophyta</taxon>
        <taxon>Tracheophyta</taxon>
        <taxon>Spermatophyta</taxon>
        <taxon>Magnoliopsida</taxon>
        <taxon>eudicotyledons</taxon>
        <taxon>Gunneridae</taxon>
        <taxon>Pentapetalae</taxon>
        <taxon>rosids</taxon>
        <taxon>fabids</taxon>
        <taxon>Rosales</taxon>
        <taxon>Cannabaceae</taxon>
        <taxon>Cannabis</taxon>
    </lineage>
</organism>
<dbReference type="Proteomes" id="UP000583929">
    <property type="component" value="Unassembled WGS sequence"/>
</dbReference>
<proteinExistence type="predicted"/>
<gene>
    <name evidence="1" type="ORF">G4B88_011640</name>
</gene>
<evidence type="ECO:0000313" key="2">
    <source>
        <dbReference type="Proteomes" id="UP000583929"/>
    </source>
</evidence>
<keyword evidence="2" id="KW-1185">Reference proteome</keyword>
<accession>A0A7J6DNL2</accession>
<sequence length="136" mass="15601">MLFYIVPSCLVSESCILSNEPTGLTFTRIYTRFAQNAWIKYKNINKIPLVNCPVLEENIPCNFLIVSAIRQGIVDDVVDCSHGGNHCDFRTLLGEHKTSQEFGKFTVQLESARKSTYFRERSRSSTDWRENSKPEC</sequence>
<reference evidence="1 2" key="1">
    <citation type="journal article" date="2020" name="bioRxiv">
        <title>Sequence and annotation of 42 cannabis genomes reveals extensive copy number variation in cannabinoid synthesis and pathogen resistance genes.</title>
        <authorList>
            <person name="Mckernan K.J."/>
            <person name="Helbert Y."/>
            <person name="Kane L.T."/>
            <person name="Ebling H."/>
            <person name="Zhang L."/>
            <person name="Liu B."/>
            <person name="Eaton Z."/>
            <person name="Mclaughlin S."/>
            <person name="Kingan S."/>
            <person name="Baybayan P."/>
            <person name="Concepcion G."/>
            <person name="Jordan M."/>
            <person name="Riva A."/>
            <person name="Barbazuk W."/>
            <person name="Harkins T."/>
        </authorList>
    </citation>
    <scope>NUCLEOTIDE SEQUENCE [LARGE SCALE GENOMIC DNA]</scope>
    <source>
        <strain evidence="2">cv. Jamaican Lion 4</strain>
        <tissue evidence="1">Leaf</tissue>
    </source>
</reference>
<evidence type="ECO:0000313" key="1">
    <source>
        <dbReference type="EMBL" id="KAF4347199.1"/>
    </source>
</evidence>
<dbReference type="EMBL" id="JAATIQ010000839">
    <property type="protein sequence ID" value="KAF4347199.1"/>
    <property type="molecule type" value="Genomic_DNA"/>
</dbReference>
<dbReference type="AlphaFoldDB" id="A0A7J6DNL2"/>